<name>A0AAD7ZGM2_DIPPU</name>
<evidence type="ECO:0000256" key="6">
    <source>
        <dbReference type="SAM" id="MobiDB-lite"/>
    </source>
</evidence>
<organism evidence="9 10">
    <name type="scientific">Diploptera punctata</name>
    <name type="common">Pacific beetle cockroach</name>
    <dbReference type="NCBI Taxonomy" id="6984"/>
    <lineage>
        <taxon>Eukaryota</taxon>
        <taxon>Metazoa</taxon>
        <taxon>Ecdysozoa</taxon>
        <taxon>Arthropoda</taxon>
        <taxon>Hexapoda</taxon>
        <taxon>Insecta</taxon>
        <taxon>Pterygota</taxon>
        <taxon>Neoptera</taxon>
        <taxon>Polyneoptera</taxon>
        <taxon>Dictyoptera</taxon>
        <taxon>Blattodea</taxon>
        <taxon>Blaberoidea</taxon>
        <taxon>Blaberidae</taxon>
        <taxon>Diplopterinae</taxon>
        <taxon>Diploptera</taxon>
    </lineage>
</organism>
<dbReference type="GO" id="GO:0005886">
    <property type="term" value="C:plasma membrane"/>
    <property type="evidence" value="ECO:0007669"/>
    <property type="project" value="InterPro"/>
</dbReference>
<feature type="transmembrane region" description="Helical" evidence="7">
    <location>
        <begin position="714"/>
        <end position="735"/>
    </location>
</feature>
<evidence type="ECO:0000256" key="7">
    <source>
        <dbReference type="SAM" id="Phobius"/>
    </source>
</evidence>
<dbReference type="InterPro" id="IPR038900">
    <property type="entry name" value="TMC"/>
</dbReference>
<dbReference type="GO" id="GO:0008381">
    <property type="term" value="F:mechanosensitive monoatomic ion channel activity"/>
    <property type="evidence" value="ECO:0007669"/>
    <property type="project" value="TreeGrafter"/>
</dbReference>
<feature type="transmembrane region" description="Helical" evidence="7">
    <location>
        <begin position="452"/>
        <end position="473"/>
    </location>
</feature>
<dbReference type="Proteomes" id="UP001233999">
    <property type="component" value="Unassembled WGS sequence"/>
</dbReference>
<dbReference type="InterPro" id="IPR012496">
    <property type="entry name" value="TMC_dom"/>
</dbReference>
<protein>
    <recommendedName>
        <fullName evidence="8">TMC domain-containing protein</fullName>
    </recommendedName>
</protein>
<keyword evidence="5 7" id="KW-0472">Membrane</keyword>
<dbReference type="Pfam" id="PF07810">
    <property type="entry name" value="TMC"/>
    <property type="match status" value="1"/>
</dbReference>
<feature type="compositionally biased region" description="Low complexity" evidence="6">
    <location>
        <begin position="802"/>
        <end position="815"/>
    </location>
</feature>
<keyword evidence="3 7" id="KW-0812">Transmembrane</keyword>
<feature type="non-terminal residue" evidence="9">
    <location>
        <position position="1"/>
    </location>
</feature>
<accession>A0AAD7ZGM2</accession>
<feature type="compositionally biased region" description="Basic and acidic residues" evidence="6">
    <location>
        <begin position="9"/>
        <end position="27"/>
    </location>
</feature>
<evidence type="ECO:0000256" key="5">
    <source>
        <dbReference type="ARBA" id="ARBA00023136"/>
    </source>
</evidence>
<keyword evidence="10" id="KW-1185">Reference proteome</keyword>
<evidence type="ECO:0000256" key="4">
    <source>
        <dbReference type="ARBA" id="ARBA00022989"/>
    </source>
</evidence>
<comment type="similarity">
    <text evidence="2">Belongs to the TMC family.</text>
</comment>
<keyword evidence="4 7" id="KW-1133">Transmembrane helix</keyword>
<reference evidence="9" key="2">
    <citation type="submission" date="2023-05" db="EMBL/GenBank/DDBJ databases">
        <authorList>
            <person name="Fouks B."/>
        </authorList>
    </citation>
    <scope>NUCLEOTIDE SEQUENCE</scope>
    <source>
        <strain evidence="9">Stay&amp;Tobe</strain>
        <tissue evidence="9">Testes</tissue>
    </source>
</reference>
<feature type="transmembrane region" description="Helical" evidence="7">
    <location>
        <begin position="223"/>
        <end position="246"/>
    </location>
</feature>
<evidence type="ECO:0000256" key="2">
    <source>
        <dbReference type="ARBA" id="ARBA00006510"/>
    </source>
</evidence>
<feature type="transmembrane region" description="Helical" evidence="7">
    <location>
        <begin position="512"/>
        <end position="536"/>
    </location>
</feature>
<feature type="region of interest" description="Disordered" evidence="6">
    <location>
        <begin position="1"/>
        <end position="31"/>
    </location>
</feature>
<sequence length="854" mass="97404">MSRSSGYNSHDDIHMDTLGEDRRRRVESSTLGRPVQILPRVRLKQGATPYQFNTQSMNRTSTQPRRSFSSKKQVVLNDLPSRYMGDMPGESTASIPLLTPRGNESEENHAAKIVSEMEKDTALMEDNPVSEQLRMETLREMPESLTMKRTVKKKLVKSVSQKSKHSPLSMWKRFKYRVSMSFTKFNVEMKNVLYTLELWYSSLKQIEGHFGSGVATYFRFLRWLFLLNTIVFLISFGFVVIPQLLYRFYEPAETVKTLKLLDENNTSSHLDPGFLHYEEKKLTKHRLTPLPLTTVTADPTVLQPRVRSQPYSSNADFNFGNIFTGEGFFTDTTLFYGYYTNESVSLVSGLEYQMPLAYFFTMLACYLFIFVTLSVSMARSYRKTFIETTGDLKNIFALKVFCGWDFSIATDEAAALKSKSIYNDLAELLEDLKKDTDELSLRQKLAVFLLRLFLNVFVLVILIGIGVLIWVLLREETAALAMPVIITLIIMIGPVIFSYLARQEMYTNPRNALFVTLLRSFLMEGVVVGVVVAFWLTRKKSSDCWQTSLGQEVYRLVVTDFLLAVIGTSLAELLRVLIHKSVWKRIGAPEFDIARNTLNLIYNQVLFFIGFYFSPLLAFIVILKMFIMFYIKKLGVMHNCEPSARPWRAAQTQTVFLVLSFIASLIVLILLGYVVVQVDSSQCGPFHDYSYPYEMILGMFQAEDKNTFLTVINFIVKPGVTAGILLAMCVGVYYLRAKSHAHRSMVHILREMLVLEAKDKEFLLRSISRVTEGQWMYNLKTGADSSARSQLSRRSDNVDYTSSSSSSSAGHGSHSTDGFSQGDAGFRKQRPYSTNMLPTSSSDEHLLDVDYKYI</sequence>
<feature type="transmembrane region" description="Helical" evidence="7">
    <location>
        <begin position="479"/>
        <end position="500"/>
    </location>
</feature>
<comment type="caution">
    <text evidence="9">The sequence shown here is derived from an EMBL/GenBank/DDBJ whole genome shotgun (WGS) entry which is preliminary data.</text>
</comment>
<dbReference type="AlphaFoldDB" id="A0AAD7ZGM2"/>
<dbReference type="PANTHER" id="PTHR23302:SF43">
    <property type="entry name" value="TMC DOMAIN-CONTAINING PROTEIN"/>
    <property type="match status" value="1"/>
</dbReference>
<proteinExistence type="inferred from homology"/>
<dbReference type="EMBL" id="JASPKZ010008356">
    <property type="protein sequence ID" value="KAJ9580188.1"/>
    <property type="molecule type" value="Genomic_DNA"/>
</dbReference>
<reference evidence="9" key="1">
    <citation type="journal article" date="2023" name="IScience">
        <title>Live-bearing cockroach genome reveals convergent evolutionary mechanisms linked to viviparity in insects and beyond.</title>
        <authorList>
            <person name="Fouks B."/>
            <person name="Harrison M.C."/>
            <person name="Mikhailova A.A."/>
            <person name="Marchal E."/>
            <person name="English S."/>
            <person name="Carruthers M."/>
            <person name="Jennings E.C."/>
            <person name="Chiamaka E.L."/>
            <person name="Frigard R.A."/>
            <person name="Pippel M."/>
            <person name="Attardo G.M."/>
            <person name="Benoit J.B."/>
            <person name="Bornberg-Bauer E."/>
            <person name="Tobe S.S."/>
        </authorList>
    </citation>
    <scope>NUCLEOTIDE SEQUENCE</scope>
    <source>
        <strain evidence="9">Stay&amp;Tobe</strain>
    </source>
</reference>
<feature type="domain" description="TMC" evidence="8">
    <location>
        <begin position="544"/>
        <end position="650"/>
    </location>
</feature>
<feature type="transmembrane region" description="Helical" evidence="7">
    <location>
        <begin position="605"/>
        <end position="627"/>
    </location>
</feature>
<evidence type="ECO:0000313" key="9">
    <source>
        <dbReference type="EMBL" id="KAJ9580188.1"/>
    </source>
</evidence>
<feature type="transmembrane region" description="Helical" evidence="7">
    <location>
        <begin position="655"/>
        <end position="676"/>
    </location>
</feature>
<gene>
    <name evidence="9" type="ORF">L9F63_004131</name>
</gene>
<evidence type="ECO:0000259" key="8">
    <source>
        <dbReference type="Pfam" id="PF07810"/>
    </source>
</evidence>
<feature type="transmembrane region" description="Helical" evidence="7">
    <location>
        <begin position="356"/>
        <end position="375"/>
    </location>
</feature>
<evidence type="ECO:0000256" key="1">
    <source>
        <dbReference type="ARBA" id="ARBA00004141"/>
    </source>
</evidence>
<feature type="region of interest" description="Disordered" evidence="6">
    <location>
        <begin position="788"/>
        <end position="839"/>
    </location>
</feature>
<comment type="subcellular location">
    <subcellularLocation>
        <location evidence="1">Membrane</location>
        <topology evidence="1">Multi-pass membrane protein</topology>
    </subcellularLocation>
</comment>
<dbReference type="PANTHER" id="PTHR23302">
    <property type="entry name" value="TRANSMEMBRANE CHANNEL-RELATED"/>
    <property type="match status" value="1"/>
</dbReference>
<evidence type="ECO:0000256" key="3">
    <source>
        <dbReference type="ARBA" id="ARBA00022692"/>
    </source>
</evidence>
<evidence type="ECO:0000313" key="10">
    <source>
        <dbReference type="Proteomes" id="UP001233999"/>
    </source>
</evidence>